<comment type="cofactor">
    <cofactor evidence="1">
        <name>Zn(2+)</name>
        <dbReference type="ChEBI" id="CHEBI:29105"/>
    </cofactor>
</comment>
<evidence type="ECO:0000256" key="3">
    <source>
        <dbReference type="ARBA" id="ARBA00012720"/>
    </source>
</evidence>
<evidence type="ECO:0000256" key="2">
    <source>
        <dbReference type="ARBA" id="ARBA00009409"/>
    </source>
</evidence>
<dbReference type="Pfam" id="PF01149">
    <property type="entry name" value="Fapy_DNA_glyco"/>
    <property type="match status" value="1"/>
</dbReference>
<keyword evidence="6 15" id="KW-0863">Zinc-finger</keyword>
<dbReference type="InterPro" id="IPR015887">
    <property type="entry name" value="DNA_glyclase_Znf_dom_DNA_BS"/>
</dbReference>
<keyword evidence="17" id="KW-0255">Endonuclease</keyword>
<comment type="catalytic activity">
    <reaction evidence="14">
        <text>2'-deoxyribonucleotide-(2'-deoxyribose 5'-phosphate)-2'-deoxyribonucleotide-DNA = a 3'-end 2'-deoxyribonucleotide-(2,3-dehydro-2,3-deoxyribose 5'-phosphate)-DNA + a 5'-end 5'-phospho-2'-deoxyribonucleoside-DNA + H(+)</text>
        <dbReference type="Rhea" id="RHEA:66592"/>
        <dbReference type="Rhea" id="RHEA-COMP:13180"/>
        <dbReference type="Rhea" id="RHEA-COMP:16897"/>
        <dbReference type="Rhea" id="RHEA-COMP:17067"/>
        <dbReference type="ChEBI" id="CHEBI:15378"/>
        <dbReference type="ChEBI" id="CHEBI:136412"/>
        <dbReference type="ChEBI" id="CHEBI:157695"/>
        <dbReference type="ChEBI" id="CHEBI:167181"/>
        <dbReference type="EC" id="4.2.99.18"/>
    </reaction>
</comment>
<dbReference type="GO" id="GO:0003690">
    <property type="term" value="F:double-stranded DNA binding"/>
    <property type="evidence" value="ECO:0007669"/>
    <property type="project" value="UniProtKB-ARBA"/>
</dbReference>
<dbReference type="InterPro" id="IPR015886">
    <property type="entry name" value="H2TH_FPG"/>
</dbReference>
<comment type="caution">
    <text evidence="17">The sequence shown here is derived from an EMBL/GenBank/DDBJ whole genome shotgun (WGS) entry which is preliminary data.</text>
</comment>
<evidence type="ECO:0000313" key="17">
    <source>
        <dbReference type="EMBL" id="ROO88253.1"/>
    </source>
</evidence>
<evidence type="ECO:0000256" key="10">
    <source>
        <dbReference type="ARBA" id="ARBA00023204"/>
    </source>
</evidence>
<dbReference type="SUPFAM" id="SSF57716">
    <property type="entry name" value="Glucocorticoid receptor-like (DNA-binding domain)"/>
    <property type="match status" value="1"/>
</dbReference>
<keyword evidence="4" id="KW-0479">Metal-binding</keyword>
<dbReference type="InterPro" id="IPR012319">
    <property type="entry name" value="FPG_cat"/>
</dbReference>
<dbReference type="OrthoDB" id="9800855at2"/>
<evidence type="ECO:0000256" key="11">
    <source>
        <dbReference type="ARBA" id="ARBA00023239"/>
    </source>
</evidence>
<dbReference type="GO" id="GO:0140078">
    <property type="term" value="F:class I DNA-(apurinic or apyrimidinic site) endonuclease activity"/>
    <property type="evidence" value="ECO:0007669"/>
    <property type="project" value="UniProtKB-EC"/>
</dbReference>
<reference evidence="17 18" key="1">
    <citation type="submission" date="2018-11" db="EMBL/GenBank/DDBJ databases">
        <title>Sequencing the genomes of 1000 actinobacteria strains.</title>
        <authorList>
            <person name="Klenk H.-P."/>
        </authorList>
    </citation>
    <scope>NUCLEOTIDE SEQUENCE [LARGE SCALE GENOMIC DNA]</scope>
    <source>
        <strain evidence="17 18">DSM 44254</strain>
    </source>
</reference>
<protein>
    <recommendedName>
        <fullName evidence="3">DNA-(apurinic or apyrimidinic site) lyase</fullName>
        <ecNumber evidence="3">4.2.99.18</ecNumber>
    </recommendedName>
</protein>
<evidence type="ECO:0000313" key="18">
    <source>
        <dbReference type="Proteomes" id="UP000272400"/>
    </source>
</evidence>
<dbReference type="GO" id="GO:0006284">
    <property type="term" value="P:base-excision repair"/>
    <property type="evidence" value="ECO:0007669"/>
    <property type="project" value="InterPro"/>
</dbReference>
<dbReference type="InterPro" id="IPR010979">
    <property type="entry name" value="Ribosomal_uS13-like_H2TH"/>
</dbReference>
<evidence type="ECO:0000256" key="1">
    <source>
        <dbReference type="ARBA" id="ARBA00001947"/>
    </source>
</evidence>
<organism evidence="17 18">
    <name type="scientific">Actinocorallia herbida</name>
    <dbReference type="NCBI Taxonomy" id="58109"/>
    <lineage>
        <taxon>Bacteria</taxon>
        <taxon>Bacillati</taxon>
        <taxon>Actinomycetota</taxon>
        <taxon>Actinomycetes</taxon>
        <taxon>Streptosporangiales</taxon>
        <taxon>Thermomonosporaceae</taxon>
        <taxon>Actinocorallia</taxon>
    </lineage>
</organism>
<keyword evidence="10" id="KW-0234">DNA repair</keyword>
<dbReference type="GO" id="GO:0008270">
    <property type="term" value="F:zinc ion binding"/>
    <property type="evidence" value="ECO:0007669"/>
    <property type="project" value="UniProtKB-KW"/>
</dbReference>
<dbReference type="AlphaFoldDB" id="A0A3N1D3Z3"/>
<evidence type="ECO:0000256" key="6">
    <source>
        <dbReference type="ARBA" id="ARBA00022771"/>
    </source>
</evidence>
<dbReference type="Pfam" id="PF06827">
    <property type="entry name" value="zf-FPG_IleRS"/>
    <property type="match status" value="1"/>
</dbReference>
<feature type="domain" description="FPG-type" evidence="16">
    <location>
        <begin position="233"/>
        <end position="267"/>
    </location>
</feature>
<dbReference type="PROSITE" id="PS01242">
    <property type="entry name" value="ZF_FPG_1"/>
    <property type="match status" value="1"/>
</dbReference>
<dbReference type="GO" id="GO:0006979">
    <property type="term" value="P:response to oxidative stress"/>
    <property type="evidence" value="ECO:0007669"/>
    <property type="project" value="UniProtKB-ARBA"/>
</dbReference>
<sequence>MPEGHVIHRLARRYGAAFGGRPVVAESPQGRFADGAVLLDGQTPEGAEAHGKHLFVEFPAGWLHVHLGLYGKVAWGVPPVPAPVGQIRLRLANAANYADLRGPTVCEVLTPADKDLLHARLGPDPLRPDEDADKARAMIARSGQPIATLLMDQKVISGVGNIYRAEVLFRHNLDPRLPGRDLTDVQWKAIWEDLVVLMADGVAGGRIDTVRPEHMPEAMGRPPREDAHGGEVYVYRRAGLPCLVCGTEVRTEAVQSRNLFWCPRCQAAV</sequence>
<keyword evidence="5" id="KW-0227">DNA damage</keyword>
<dbReference type="InterPro" id="IPR000214">
    <property type="entry name" value="Znf_DNA_glyclase/AP_lyase"/>
</dbReference>
<evidence type="ECO:0000256" key="12">
    <source>
        <dbReference type="ARBA" id="ARBA00023268"/>
    </source>
</evidence>
<dbReference type="Gene3D" id="1.10.8.50">
    <property type="match status" value="1"/>
</dbReference>
<name>A0A3N1D3Z3_9ACTN</name>
<dbReference type="GO" id="GO:0000703">
    <property type="term" value="F:oxidized pyrimidine nucleobase lesion DNA N-glycosylase activity"/>
    <property type="evidence" value="ECO:0007669"/>
    <property type="project" value="TreeGrafter"/>
</dbReference>
<dbReference type="SMART" id="SM01232">
    <property type="entry name" value="H2TH"/>
    <property type="match status" value="1"/>
</dbReference>
<evidence type="ECO:0000259" key="16">
    <source>
        <dbReference type="PROSITE" id="PS51066"/>
    </source>
</evidence>
<dbReference type="InterPro" id="IPR035937">
    <property type="entry name" value="FPG_N"/>
</dbReference>
<dbReference type="SUPFAM" id="SSF81624">
    <property type="entry name" value="N-terminal domain of MutM-like DNA repair proteins"/>
    <property type="match status" value="1"/>
</dbReference>
<keyword evidence="13" id="KW-0326">Glycosidase</keyword>
<dbReference type="Proteomes" id="UP000272400">
    <property type="component" value="Unassembled WGS sequence"/>
</dbReference>
<dbReference type="EMBL" id="RJKE01000001">
    <property type="protein sequence ID" value="ROO88253.1"/>
    <property type="molecule type" value="Genomic_DNA"/>
</dbReference>
<keyword evidence="8" id="KW-0862">Zinc</keyword>
<keyword evidence="17" id="KW-0540">Nuclease</keyword>
<dbReference type="PROSITE" id="PS51066">
    <property type="entry name" value="ZF_FPG_2"/>
    <property type="match status" value="1"/>
</dbReference>
<dbReference type="GO" id="GO:0008534">
    <property type="term" value="F:oxidized purine nucleobase lesion DNA N-glycosylase activity"/>
    <property type="evidence" value="ECO:0007669"/>
    <property type="project" value="UniProtKB-ARBA"/>
</dbReference>
<evidence type="ECO:0000256" key="15">
    <source>
        <dbReference type="PROSITE-ProRule" id="PRU00391"/>
    </source>
</evidence>
<dbReference type="Gene3D" id="3.20.190.10">
    <property type="entry name" value="MutM-like, N-terminal"/>
    <property type="match status" value="1"/>
</dbReference>
<proteinExistence type="inferred from homology"/>
<keyword evidence="18" id="KW-1185">Reference proteome</keyword>
<dbReference type="PANTHER" id="PTHR42697:SF3">
    <property type="entry name" value="ENDONUCLEASE 8 1"/>
    <property type="match status" value="1"/>
</dbReference>
<dbReference type="FunFam" id="1.10.8.50:FF:000003">
    <property type="entry name" value="Formamidopyrimidine-DNA glycosylase"/>
    <property type="match status" value="1"/>
</dbReference>
<comment type="similarity">
    <text evidence="2">Belongs to the FPG family.</text>
</comment>
<dbReference type="SMART" id="SM00898">
    <property type="entry name" value="Fapy_DNA_glyco"/>
    <property type="match status" value="1"/>
</dbReference>
<evidence type="ECO:0000256" key="7">
    <source>
        <dbReference type="ARBA" id="ARBA00022801"/>
    </source>
</evidence>
<dbReference type="PANTHER" id="PTHR42697">
    <property type="entry name" value="ENDONUCLEASE 8"/>
    <property type="match status" value="1"/>
</dbReference>
<evidence type="ECO:0000256" key="13">
    <source>
        <dbReference type="ARBA" id="ARBA00023295"/>
    </source>
</evidence>
<dbReference type="GO" id="GO:0003684">
    <property type="term" value="F:damaged DNA binding"/>
    <property type="evidence" value="ECO:0007669"/>
    <property type="project" value="InterPro"/>
</dbReference>
<accession>A0A3N1D3Z3</accession>
<evidence type="ECO:0000256" key="14">
    <source>
        <dbReference type="ARBA" id="ARBA00044632"/>
    </source>
</evidence>
<keyword evidence="12" id="KW-0511">Multifunctional enzyme</keyword>
<gene>
    <name evidence="17" type="ORF">EDD29_5916</name>
</gene>
<evidence type="ECO:0000256" key="9">
    <source>
        <dbReference type="ARBA" id="ARBA00023125"/>
    </source>
</evidence>
<dbReference type="RefSeq" id="WP_123667515.1">
    <property type="nucleotide sequence ID" value="NZ_RJKE01000001.1"/>
</dbReference>
<dbReference type="CDD" id="cd08970">
    <property type="entry name" value="AcNei1_N"/>
    <property type="match status" value="1"/>
</dbReference>
<evidence type="ECO:0000256" key="8">
    <source>
        <dbReference type="ARBA" id="ARBA00022833"/>
    </source>
</evidence>
<dbReference type="InterPro" id="IPR010663">
    <property type="entry name" value="Znf_FPG/IleRS"/>
</dbReference>
<dbReference type="Pfam" id="PF06831">
    <property type="entry name" value="H2TH"/>
    <property type="match status" value="1"/>
</dbReference>
<keyword evidence="9" id="KW-0238">DNA-binding</keyword>
<keyword evidence="11" id="KW-0456">Lyase</keyword>
<evidence type="ECO:0000256" key="5">
    <source>
        <dbReference type="ARBA" id="ARBA00022763"/>
    </source>
</evidence>
<dbReference type="SUPFAM" id="SSF46946">
    <property type="entry name" value="S13-like H2TH domain"/>
    <property type="match status" value="1"/>
</dbReference>
<keyword evidence="7" id="KW-0378">Hydrolase</keyword>
<evidence type="ECO:0000256" key="4">
    <source>
        <dbReference type="ARBA" id="ARBA00022723"/>
    </source>
</evidence>
<dbReference type="EC" id="4.2.99.18" evidence="3"/>